<sequence length="101" mass="11477">MKIGRFQVTAKASRFPWQAGYNWHGMTGSGAPLNQPRRGDKAAPRFGGGWKYKVGLAFSGQTLMLDLLFGIVTVRFFDWQEEERMNAERKARIDAILRRSA</sequence>
<name>A0A1I0GZR1_9RHOB</name>
<dbReference type="Proteomes" id="UP000199180">
    <property type="component" value="Unassembled WGS sequence"/>
</dbReference>
<evidence type="ECO:0000313" key="1">
    <source>
        <dbReference type="EMBL" id="SET76008.1"/>
    </source>
</evidence>
<dbReference type="RefSeq" id="WP_090735765.1">
    <property type="nucleotide sequence ID" value="NZ_FOHO01000009.1"/>
</dbReference>
<protein>
    <submittedName>
        <fullName evidence="1">Uncharacterized protein</fullName>
    </submittedName>
</protein>
<organism evidence="1 2">
    <name type="scientific">Paracoccus homiensis</name>
    <dbReference type="NCBI Taxonomy" id="364199"/>
    <lineage>
        <taxon>Bacteria</taxon>
        <taxon>Pseudomonadati</taxon>
        <taxon>Pseudomonadota</taxon>
        <taxon>Alphaproteobacteria</taxon>
        <taxon>Rhodobacterales</taxon>
        <taxon>Paracoccaceae</taxon>
        <taxon>Paracoccus</taxon>
    </lineage>
</organism>
<keyword evidence="2" id="KW-1185">Reference proteome</keyword>
<dbReference type="OrthoDB" id="8481497at2"/>
<accession>A0A1I0GZR1</accession>
<reference evidence="1 2" key="1">
    <citation type="submission" date="2016-10" db="EMBL/GenBank/DDBJ databases">
        <authorList>
            <person name="de Groot N.N."/>
        </authorList>
    </citation>
    <scope>NUCLEOTIDE SEQUENCE [LARGE SCALE GENOMIC DNA]</scope>
    <source>
        <strain evidence="1 2">DSM 17862</strain>
    </source>
</reference>
<dbReference type="AlphaFoldDB" id="A0A1I0GZR1"/>
<dbReference type="EMBL" id="FOHO01000009">
    <property type="protein sequence ID" value="SET76008.1"/>
    <property type="molecule type" value="Genomic_DNA"/>
</dbReference>
<gene>
    <name evidence="1" type="ORF">SAMN04489858_109138</name>
</gene>
<proteinExistence type="predicted"/>
<evidence type="ECO:0000313" key="2">
    <source>
        <dbReference type="Proteomes" id="UP000199180"/>
    </source>
</evidence>
<dbReference type="STRING" id="364199.SAMN04489858_109138"/>